<dbReference type="Gene3D" id="3.40.50.450">
    <property type="match status" value="1"/>
</dbReference>
<dbReference type="EMBL" id="LRFC01000023">
    <property type="protein sequence ID" value="KZE66066.1"/>
    <property type="molecule type" value="Genomic_DNA"/>
</dbReference>
<protein>
    <recommendedName>
        <fullName evidence="3">Group-specific protein</fullName>
    </recommendedName>
</protein>
<reference evidence="2" key="1">
    <citation type="submission" date="2016-01" db="EMBL/GenBank/DDBJ databases">
        <title>Draft genome of Chromobacterium sp. F49.</title>
        <authorList>
            <person name="Hong K.W."/>
        </authorList>
    </citation>
    <scope>NUCLEOTIDE SEQUENCE [LARGE SCALE GENOMIC DNA]</scope>
    <source>
        <strain evidence="2">P7IIIA</strain>
    </source>
</reference>
<evidence type="ECO:0008006" key="3">
    <source>
        <dbReference type="Google" id="ProtNLM"/>
    </source>
</evidence>
<organism evidence="1 2">
    <name type="scientific">Fictibacillus phosphorivorans</name>
    <dbReference type="NCBI Taxonomy" id="1221500"/>
    <lineage>
        <taxon>Bacteria</taxon>
        <taxon>Bacillati</taxon>
        <taxon>Bacillota</taxon>
        <taxon>Bacilli</taxon>
        <taxon>Bacillales</taxon>
        <taxon>Fictibacillaceae</taxon>
        <taxon>Fictibacillus</taxon>
    </lineage>
</organism>
<evidence type="ECO:0000313" key="1">
    <source>
        <dbReference type="EMBL" id="KZE66066.1"/>
    </source>
</evidence>
<sequence>MKFYMASGFVNKLLVQQIGEKIKNTLNWELTYDWTKNERAETKEELTVIGMNEFQAVVDSDVIIVILPGGKGCHTEMGIALGNNKKVILFDPENTLRDLSIATTFYFLPQIKHWGGAIEELPTLCSSSNPYCASL</sequence>
<dbReference type="SUPFAM" id="SSF52309">
    <property type="entry name" value="N-(deoxy)ribosyltransferase-like"/>
    <property type="match status" value="1"/>
</dbReference>
<comment type="caution">
    <text evidence="1">The sequence shown here is derived from an EMBL/GenBank/DDBJ whole genome shotgun (WGS) entry which is preliminary data.</text>
</comment>
<dbReference type="AlphaFoldDB" id="A0A163R1W0"/>
<dbReference type="Proteomes" id="UP000076567">
    <property type="component" value="Unassembled WGS sequence"/>
</dbReference>
<name>A0A163R1W0_9BACL</name>
<proteinExistence type="predicted"/>
<keyword evidence="2" id="KW-1185">Reference proteome</keyword>
<dbReference type="RefSeq" id="WP_066241345.1">
    <property type="nucleotide sequence ID" value="NZ_LRFC01000023.1"/>
</dbReference>
<gene>
    <name evidence="1" type="ORF">AWM68_06735</name>
</gene>
<dbReference type="OrthoDB" id="2059845at2"/>
<evidence type="ECO:0000313" key="2">
    <source>
        <dbReference type="Proteomes" id="UP000076567"/>
    </source>
</evidence>
<accession>A0A163R1W0</accession>